<gene>
    <name evidence="1" type="ORF">J2S08_004063</name>
</gene>
<evidence type="ECO:0000313" key="2">
    <source>
        <dbReference type="Proteomes" id="UP001223586"/>
    </source>
</evidence>
<evidence type="ECO:0008006" key="3">
    <source>
        <dbReference type="Google" id="ProtNLM"/>
    </source>
</evidence>
<proteinExistence type="predicted"/>
<dbReference type="EMBL" id="JAUSTT010000035">
    <property type="protein sequence ID" value="MDQ0178160.1"/>
    <property type="molecule type" value="Genomic_DNA"/>
</dbReference>
<accession>A0ABT9WY56</accession>
<name>A0ABT9WY56_9BACI</name>
<organism evidence="1 2">
    <name type="scientific">Bacillus chungangensis</name>
    <dbReference type="NCBI Taxonomy" id="587633"/>
    <lineage>
        <taxon>Bacteria</taxon>
        <taxon>Bacillati</taxon>
        <taxon>Bacillota</taxon>
        <taxon>Bacilli</taxon>
        <taxon>Bacillales</taxon>
        <taxon>Bacillaceae</taxon>
        <taxon>Bacillus</taxon>
    </lineage>
</organism>
<dbReference type="Pfam" id="PF14044">
    <property type="entry name" value="NETI"/>
    <property type="match status" value="1"/>
</dbReference>
<reference evidence="1 2" key="1">
    <citation type="submission" date="2023-07" db="EMBL/GenBank/DDBJ databases">
        <title>Genomic Encyclopedia of Type Strains, Phase IV (KMG-IV): sequencing the most valuable type-strain genomes for metagenomic binning, comparative biology and taxonomic classification.</title>
        <authorList>
            <person name="Goeker M."/>
        </authorList>
    </citation>
    <scope>NUCLEOTIDE SEQUENCE [LARGE SCALE GENOMIC DNA]</scope>
    <source>
        <strain evidence="1 2">DSM 23837</strain>
    </source>
</reference>
<evidence type="ECO:0000313" key="1">
    <source>
        <dbReference type="EMBL" id="MDQ0178160.1"/>
    </source>
</evidence>
<comment type="caution">
    <text evidence="1">The sequence shown here is derived from an EMBL/GenBank/DDBJ whole genome shotgun (WGS) entry which is preliminary data.</text>
</comment>
<protein>
    <recommendedName>
        <fullName evidence="3">NETI motif-containing protein</fullName>
    </recommendedName>
</protein>
<keyword evidence="2" id="KW-1185">Reference proteome</keyword>
<dbReference type="RefSeq" id="WP_307232752.1">
    <property type="nucleotide sequence ID" value="NZ_JAUSTT010000035.1"/>
</dbReference>
<sequence length="64" mass="7550">MTNKKLFEVKENETISECLQRMSEAGYRPIKRVEKPIFKELTADNKAKYAPFRQKIIFEGVKID</sequence>
<dbReference type="InterPro" id="IPR025930">
    <property type="entry name" value="NETI"/>
</dbReference>
<dbReference type="Proteomes" id="UP001223586">
    <property type="component" value="Unassembled WGS sequence"/>
</dbReference>